<proteinExistence type="predicted"/>
<reference evidence="2" key="1">
    <citation type="journal article" date="2008" name="Nature">
        <title>The amphioxus genome and the evolution of the chordate karyotype.</title>
        <authorList>
            <consortium name="US DOE Joint Genome Institute (JGI-PGF)"/>
            <person name="Putnam N.H."/>
            <person name="Butts T."/>
            <person name="Ferrier D.E.K."/>
            <person name="Furlong R.F."/>
            <person name="Hellsten U."/>
            <person name="Kawashima T."/>
            <person name="Robinson-Rechavi M."/>
            <person name="Shoguchi E."/>
            <person name="Terry A."/>
            <person name="Yu J.-K."/>
            <person name="Benito-Gutierrez E.L."/>
            <person name="Dubchak I."/>
            <person name="Garcia-Fernandez J."/>
            <person name="Gibson-Brown J.J."/>
            <person name="Grigoriev I.V."/>
            <person name="Horton A.C."/>
            <person name="de Jong P.J."/>
            <person name="Jurka J."/>
            <person name="Kapitonov V.V."/>
            <person name="Kohara Y."/>
            <person name="Kuroki Y."/>
            <person name="Lindquist E."/>
            <person name="Lucas S."/>
            <person name="Osoegawa K."/>
            <person name="Pennacchio L.A."/>
            <person name="Salamov A.A."/>
            <person name="Satou Y."/>
            <person name="Sauka-Spengler T."/>
            <person name="Schmutz J."/>
            <person name="Shin-I T."/>
            <person name="Toyoda A."/>
            <person name="Bronner-Fraser M."/>
            <person name="Fujiyama A."/>
            <person name="Holland L.Z."/>
            <person name="Holland P.W.H."/>
            <person name="Satoh N."/>
            <person name="Rokhsar D.S."/>
        </authorList>
    </citation>
    <scope>NUCLEOTIDE SEQUENCE [LARGE SCALE GENOMIC DNA]</scope>
    <source>
        <strain evidence="2">S238N-H82</strain>
        <tissue evidence="2">Testes</tissue>
    </source>
</reference>
<gene>
    <name evidence="2" type="ORF">BRAFLDRAFT_89092</name>
</gene>
<organism>
    <name type="scientific">Branchiostoma floridae</name>
    <name type="common">Florida lancelet</name>
    <name type="synonym">Amphioxus</name>
    <dbReference type="NCBI Taxonomy" id="7739"/>
    <lineage>
        <taxon>Eukaryota</taxon>
        <taxon>Metazoa</taxon>
        <taxon>Chordata</taxon>
        <taxon>Cephalochordata</taxon>
        <taxon>Leptocardii</taxon>
        <taxon>Amphioxiformes</taxon>
        <taxon>Branchiostomatidae</taxon>
        <taxon>Branchiostoma</taxon>
    </lineage>
</organism>
<dbReference type="AlphaFoldDB" id="C3ZR42"/>
<evidence type="ECO:0000313" key="2">
    <source>
        <dbReference type="EMBL" id="EEN44915.1"/>
    </source>
</evidence>
<protein>
    <submittedName>
        <fullName evidence="2">Uncharacterized protein</fullName>
    </submittedName>
</protein>
<feature type="region of interest" description="Disordered" evidence="1">
    <location>
        <begin position="36"/>
        <end position="55"/>
    </location>
</feature>
<sequence length="194" mass="20117">MDLGSLGKGAKSAISDCPSMGKGVKSAIPDCPSMGKGVKSAISDGPGQLSMGKGVKSAIPDCPSMGKGVKSAISDCPSMGKEVKSAISDCPSMGKGVKSAIPDCPSMASINRTPLSCHLPINAVSQPPSKSNPDREWSKISALQLKDGLSPPINEGFRENHGPAIIDMRVEQTDECKFPNDGEKGNLHLAKWAQ</sequence>
<dbReference type="InParanoid" id="C3ZR42"/>
<dbReference type="EMBL" id="GG666664">
    <property type="protein sequence ID" value="EEN44915.1"/>
    <property type="molecule type" value="Genomic_DNA"/>
</dbReference>
<name>C3ZR42_BRAFL</name>
<evidence type="ECO:0000256" key="1">
    <source>
        <dbReference type="SAM" id="MobiDB-lite"/>
    </source>
</evidence>
<accession>C3ZR42</accession>